<dbReference type="PANTHER" id="PTHR22949:SF0">
    <property type="entry name" value="RE27538P"/>
    <property type="match status" value="1"/>
</dbReference>
<organism evidence="3 4">
    <name type="scientific">Coniochaeta ligniaria NRRL 30616</name>
    <dbReference type="NCBI Taxonomy" id="1408157"/>
    <lineage>
        <taxon>Eukaryota</taxon>
        <taxon>Fungi</taxon>
        <taxon>Dikarya</taxon>
        <taxon>Ascomycota</taxon>
        <taxon>Pezizomycotina</taxon>
        <taxon>Sordariomycetes</taxon>
        <taxon>Sordariomycetidae</taxon>
        <taxon>Coniochaetales</taxon>
        <taxon>Coniochaetaceae</taxon>
        <taxon>Coniochaeta</taxon>
    </lineage>
</organism>
<dbReference type="InParanoid" id="A0A1J7JMW3"/>
<evidence type="ECO:0000256" key="1">
    <source>
        <dbReference type="SAM" id="MobiDB-lite"/>
    </source>
</evidence>
<evidence type="ECO:0000313" key="4">
    <source>
        <dbReference type="Proteomes" id="UP000182658"/>
    </source>
</evidence>
<feature type="compositionally biased region" description="Polar residues" evidence="1">
    <location>
        <begin position="51"/>
        <end position="62"/>
    </location>
</feature>
<feature type="compositionally biased region" description="Polar residues" evidence="1">
    <location>
        <begin position="107"/>
        <end position="129"/>
    </location>
</feature>
<feature type="compositionally biased region" description="Polar residues" evidence="1">
    <location>
        <begin position="148"/>
        <end position="161"/>
    </location>
</feature>
<feature type="region of interest" description="Disordered" evidence="1">
    <location>
        <begin position="399"/>
        <end position="463"/>
    </location>
</feature>
<feature type="region of interest" description="Disordered" evidence="1">
    <location>
        <begin position="511"/>
        <end position="580"/>
    </location>
</feature>
<feature type="compositionally biased region" description="Polar residues" evidence="1">
    <location>
        <begin position="169"/>
        <end position="184"/>
    </location>
</feature>
<dbReference type="EMBL" id="KV875096">
    <property type="protein sequence ID" value="OIW31216.1"/>
    <property type="molecule type" value="Genomic_DNA"/>
</dbReference>
<evidence type="ECO:0000259" key="2">
    <source>
        <dbReference type="Pfam" id="PF26087"/>
    </source>
</evidence>
<feature type="compositionally biased region" description="Low complexity" evidence="1">
    <location>
        <begin position="435"/>
        <end position="446"/>
    </location>
</feature>
<keyword evidence="4" id="KW-1185">Reference proteome</keyword>
<dbReference type="PANTHER" id="PTHR22949">
    <property type="entry name" value="WHITE COLLAR 2 PROTEIN WC2"/>
    <property type="match status" value="1"/>
</dbReference>
<feature type="region of interest" description="Disordered" evidence="1">
    <location>
        <begin position="227"/>
        <end position="271"/>
    </location>
</feature>
<feature type="region of interest" description="Disordered" evidence="1">
    <location>
        <begin position="97"/>
        <end position="184"/>
    </location>
</feature>
<dbReference type="Proteomes" id="UP000182658">
    <property type="component" value="Unassembled WGS sequence"/>
</dbReference>
<feature type="compositionally biased region" description="Basic and acidic residues" evidence="1">
    <location>
        <begin position="511"/>
        <end position="521"/>
    </location>
</feature>
<dbReference type="Pfam" id="PF26087">
    <property type="entry name" value="DUF8032"/>
    <property type="match status" value="1"/>
</dbReference>
<feature type="region of interest" description="Disordered" evidence="1">
    <location>
        <begin position="1"/>
        <end position="62"/>
    </location>
</feature>
<feature type="compositionally biased region" description="Polar residues" evidence="1">
    <location>
        <begin position="243"/>
        <end position="264"/>
    </location>
</feature>
<feature type="compositionally biased region" description="Low complexity" evidence="1">
    <location>
        <begin position="28"/>
        <end position="40"/>
    </location>
</feature>
<name>A0A1J7JMW3_9PEZI</name>
<dbReference type="InterPro" id="IPR058345">
    <property type="entry name" value="DUF8032"/>
</dbReference>
<accession>A0A1J7JMW3</accession>
<sequence>MQHHPHHPQHQPGQGPPHHLHRPSSIVQQHHPQAQSQQQHSGYPSSHPVYQEQSQVGSAQHGSQLPYYAQSSSYSTPGASSAYTTSDTSDMIATTMQRPTYPPMSYHTPQSNSPASVNSPSGHDQQRSIYGQPPQHMHQPSMYYGAPAQSQYPSITPQTAPSPYGQHAQPPQQSMTSQPNMMMSHTNPQHHLAHQASQHAQAGMAGSPRHTKIETHSMKIEPHAMTPQMAQRAPAPGSLGVGTPSQSSQNGTALSTPTGSNAGVNPNAAPGPIPATTPLVVRQDQNGVQWIAFEYSRDRVKMEYTIRCDVESVNTDELSNDFKTENCVYPRACCPKENYRGNRLQYETECNTVGWALAQLNPPLRQKRGLIQRAVDSWRNSNQDPRLRSRRVRRMAKMNNRKNVQASPHPSHMSAANGQQGMPAPGAMGPGGAAAMGKPGMNGMGHMQHHQGHHDGSTQGGGDEVEFELARSFVVETVDLGKIRNHDGRRLNELLYIPNLLKIANQSSTKPDDVYMDDDSHHHHHAPSGARASSNGQAYADYGATYNRATPTASGHEQRRASTASVNATESRNDIPGLFPPQDLLAKNRKFILVQDPERLDKDAKVRIRVTLNGVDTREIPDSFRKSASVFERSYFPREMQSPPPSPTGSTFFANDLGSAPDDDGNVQTDGRGLSSSRRDRFVDMVKVPLPNGDETELPVPRTKKAFRDKEIRINDLGYRLSWLQSRTFHQRKTYLQKALDGYRSRIASDLTGHRDIRSVAPHFEVRAGKRRWTDRSEKAERRSD</sequence>
<proteinExistence type="predicted"/>
<dbReference type="AlphaFoldDB" id="A0A1J7JMW3"/>
<feature type="domain" description="DUF8032" evidence="2">
    <location>
        <begin position="288"/>
        <end position="382"/>
    </location>
</feature>
<evidence type="ECO:0000313" key="3">
    <source>
        <dbReference type="EMBL" id="OIW31216.1"/>
    </source>
</evidence>
<reference evidence="3 4" key="1">
    <citation type="submission" date="2016-10" db="EMBL/GenBank/DDBJ databases">
        <title>Draft genome sequence of Coniochaeta ligniaria NRRL30616, a lignocellulolytic fungus for bioabatement of inhibitors in plant biomass hydrolysates.</title>
        <authorList>
            <consortium name="DOE Joint Genome Institute"/>
            <person name="Jimenez D.J."/>
            <person name="Hector R.E."/>
            <person name="Riley R."/>
            <person name="Sun H."/>
            <person name="Grigoriev I.V."/>
            <person name="Van Elsas J.D."/>
            <person name="Nichols N.N."/>
        </authorList>
    </citation>
    <scope>NUCLEOTIDE SEQUENCE [LARGE SCALE GENOMIC DNA]</scope>
    <source>
        <strain evidence="3 4">NRRL 30616</strain>
    </source>
</reference>
<feature type="region of interest" description="Disordered" evidence="1">
    <location>
        <begin position="638"/>
        <end position="676"/>
    </location>
</feature>
<dbReference type="STRING" id="1408157.A0A1J7JMW3"/>
<feature type="compositionally biased region" description="Polar residues" evidence="1">
    <location>
        <begin position="401"/>
        <end position="420"/>
    </location>
</feature>
<protein>
    <recommendedName>
        <fullName evidence="2">DUF8032 domain-containing protein</fullName>
    </recommendedName>
</protein>
<feature type="compositionally biased region" description="Polar residues" evidence="1">
    <location>
        <begin position="547"/>
        <end position="570"/>
    </location>
</feature>
<gene>
    <name evidence="3" type="ORF">CONLIGDRAFT_700954</name>
</gene>
<dbReference type="OrthoDB" id="5599902at2759"/>